<reference evidence="8 9" key="1">
    <citation type="submission" date="2015-02" db="EMBL/GenBank/DDBJ databases">
        <title>Genome Sequencing of Rickettsiales.</title>
        <authorList>
            <person name="Daugherty S.C."/>
            <person name="Su Q."/>
            <person name="Abolude K."/>
            <person name="Beier-Sexton M."/>
            <person name="Carlyon J.A."/>
            <person name="Carter R."/>
            <person name="Day N.P."/>
            <person name="Dumler S.J."/>
            <person name="Dyachenko V."/>
            <person name="Godinez A."/>
            <person name="Kurtti T.J."/>
            <person name="Lichay M."/>
            <person name="Mullins K.E."/>
            <person name="Ott S."/>
            <person name="Pappas-Brown V."/>
            <person name="Paris D.H."/>
            <person name="Patel P."/>
            <person name="Richards A.L."/>
            <person name="Sadzewicz L."/>
            <person name="Sears K."/>
            <person name="Seidman D."/>
            <person name="Sengamalay N."/>
            <person name="Stenos J."/>
            <person name="Tallon L.J."/>
            <person name="Vincent G."/>
            <person name="Fraser C.M."/>
            <person name="Munderloh U."/>
            <person name="Dunning-Hotopp J.C."/>
        </authorList>
    </citation>
    <scope>NUCLEOTIDE SEQUENCE [LARGE SCALE GENOMIC DNA]</scope>
    <source>
        <strain evidence="8 9">EmCRT</strain>
    </source>
</reference>
<dbReference type="Gene3D" id="3.40.50.300">
    <property type="entry name" value="P-loop containing nucleotide triphosphate hydrolases"/>
    <property type="match status" value="1"/>
</dbReference>
<keyword evidence="1 5" id="KW-0808">Transferase</keyword>
<name>A0A0F3NCK0_9RICK</name>
<dbReference type="InterPro" id="IPR000850">
    <property type="entry name" value="Adenylat/UMP-CMP_kin"/>
</dbReference>
<keyword evidence="4 5" id="KW-0418">Kinase</keyword>
<feature type="binding site" evidence="5">
    <location>
        <position position="95"/>
    </location>
    <ligand>
        <name>AMP</name>
        <dbReference type="ChEBI" id="CHEBI:456215"/>
    </ligand>
</feature>
<feature type="binding site" evidence="5">
    <location>
        <position position="176"/>
    </location>
    <ligand>
        <name>AMP</name>
        <dbReference type="ChEBI" id="CHEBI:456215"/>
    </ligand>
</feature>
<evidence type="ECO:0000256" key="1">
    <source>
        <dbReference type="ARBA" id="ARBA00022679"/>
    </source>
</evidence>
<organism evidence="8 9">
    <name type="scientific">Ehrlichia cf. muris str. EmCRT</name>
    <dbReference type="NCBI Taxonomy" id="1359167"/>
    <lineage>
        <taxon>Bacteria</taxon>
        <taxon>Pseudomonadati</taxon>
        <taxon>Pseudomonadota</taxon>
        <taxon>Alphaproteobacteria</taxon>
        <taxon>Rickettsiales</taxon>
        <taxon>Anaplasmataceae</taxon>
        <taxon>Ehrlichia</taxon>
    </lineage>
</organism>
<dbReference type="GO" id="GO:0004017">
    <property type="term" value="F:AMP kinase activity"/>
    <property type="evidence" value="ECO:0007669"/>
    <property type="project" value="UniProtKB-UniRule"/>
</dbReference>
<dbReference type="AlphaFoldDB" id="A0A0F3NCK0"/>
<evidence type="ECO:0000313" key="9">
    <source>
        <dbReference type="Proteomes" id="UP000033546"/>
    </source>
</evidence>
<comment type="caution">
    <text evidence="5">Lacks conserved residue(s) required for the propagation of feature annotation.</text>
</comment>
<comment type="domain">
    <text evidence="5">Consists of three domains, a large central CORE domain and two small peripheral domains, NMPbind and LID, which undergo movements during catalysis. The LID domain closes over the site of phosphoryl transfer upon ATP binding. Assembling and dissambling the active center during each catalytic cycle provides an effective means to prevent ATP hydrolysis.</text>
</comment>
<feature type="binding site" evidence="5">
    <location>
        <position position="36"/>
    </location>
    <ligand>
        <name>AMP</name>
        <dbReference type="ChEBI" id="CHEBI:456215"/>
    </ligand>
</feature>
<evidence type="ECO:0000256" key="4">
    <source>
        <dbReference type="ARBA" id="ARBA00022777"/>
    </source>
</evidence>
<dbReference type="PANTHER" id="PTHR23359">
    <property type="entry name" value="NUCLEOTIDE KINASE"/>
    <property type="match status" value="1"/>
</dbReference>
<comment type="function">
    <text evidence="5">Catalyzes the reversible transfer of the terminal phosphate group between ATP and AMP. Plays an important role in cellular energy homeostasis and in adenine nucleotide metabolism.</text>
</comment>
<dbReference type="PRINTS" id="PR00094">
    <property type="entry name" value="ADENYLTKNASE"/>
</dbReference>
<protein>
    <recommendedName>
        <fullName evidence="5 7">Adenylate kinase</fullName>
        <shortName evidence="5">AK</shortName>
        <ecNumber evidence="5 7">2.7.4.3</ecNumber>
    </recommendedName>
    <alternativeName>
        <fullName evidence="5">ATP-AMP transphosphorylase</fullName>
    </alternativeName>
    <alternativeName>
        <fullName evidence="5">ATP:AMP phosphotransferase</fullName>
    </alternativeName>
    <alternativeName>
        <fullName evidence="5">Adenylate monophosphate kinase</fullName>
    </alternativeName>
</protein>
<dbReference type="InterPro" id="IPR033690">
    <property type="entry name" value="Adenylat_kinase_CS"/>
</dbReference>
<feature type="binding site" evidence="5">
    <location>
        <begin position="88"/>
        <end position="91"/>
    </location>
    <ligand>
        <name>AMP</name>
        <dbReference type="ChEBI" id="CHEBI:456215"/>
    </ligand>
</feature>
<proteinExistence type="inferred from homology"/>
<dbReference type="PATRIC" id="fig|1359167.3.peg.379"/>
<dbReference type="InterPro" id="IPR027417">
    <property type="entry name" value="P-loop_NTPase"/>
</dbReference>
<feature type="binding site" evidence="5">
    <location>
        <begin position="62"/>
        <end position="64"/>
    </location>
    <ligand>
        <name>AMP</name>
        <dbReference type="ChEBI" id="CHEBI:456215"/>
    </ligand>
</feature>
<dbReference type="CDD" id="cd01428">
    <property type="entry name" value="ADK"/>
    <property type="match status" value="1"/>
</dbReference>
<evidence type="ECO:0000256" key="6">
    <source>
        <dbReference type="RuleBase" id="RU003330"/>
    </source>
</evidence>
<dbReference type="UniPathway" id="UPA00588">
    <property type="reaction ID" value="UER00649"/>
</dbReference>
<dbReference type="HAMAP" id="MF_00235">
    <property type="entry name" value="Adenylate_kinase_Adk"/>
    <property type="match status" value="1"/>
</dbReference>
<accession>A0A0F3NCK0</accession>
<dbReference type="RefSeq" id="WP_045804758.1">
    <property type="nucleotide sequence ID" value="NZ_LANU01000002.1"/>
</dbReference>
<dbReference type="InterPro" id="IPR006259">
    <property type="entry name" value="Adenyl_kin_sub"/>
</dbReference>
<comment type="catalytic activity">
    <reaction evidence="5 7">
        <text>AMP + ATP = 2 ADP</text>
        <dbReference type="Rhea" id="RHEA:12973"/>
        <dbReference type="ChEBI" id="CHEBI:30616"/>
        <dbReference type="ChEBI" id="CHEBI:456215"/>
        <dbReference type="ChEBI" id="CHEBI:456216"/>
        <dbReference type="EC" id="2.7.4.3"/>
    </reaction>
</comment>
<dbReference type="Proteomes" id="UP000033546">
    <property type="component" value="Unassembled WGS sequence"/>
</dbReference>
<dbReference type="GO" id="GO:0005737">
    <property type="term" value="C:cytoplasm"/>
    <property type="evidence" value="ECO:0007669"/>
    <property type="project" value="UniProtKB-SubCell"/>
</dbReference>
<dbReference type="EMBL" id="LANU01000002">
    <property type="protein sequence ID" value="KJV65452.1"/>
    <property type="molecule type" value="Genomic_DNA"/>
</dbReference>
<feature type="binding site" evidence="5">
    <location>
        <position position="130"/>
    </location>
    <ligand>
        <name>ATP</name>
        <dbReference type="ChEBI" id="CHEBI:30616"/>
    </ligand>
</feature>
<evidence type="ECO:0000256" key="2">
    <source>
        <dbReference type="ARBA" id="ARBA00022727"/>
    </source>
</evidence>
<evidence type="ECO:0000256" key="5">
    <source>
        <dbReference type="HAMAP-Rule" id="MF_00235"/>
    </source>
</evidence>
<dbReference type="EC" id="2.7.4.3" evidence="5 7"/>
<evidence type="ECO:0000313" key="8">
    <source>
        <dbReference type="EMBL" id="KJV65452.1"/>
    </source>
</evidence>
<gene>
    <name evidence="5" type="primary">adk</name>
    <name evidence="8" type="ORF">EMUCRT_0394</name>
</gene>
<feature type="binding site" evidence="5">
    <location>
        <position position="165"/>
    </location>
    <ligand>
        <name>AMP</name>
        <dbReference type="ChEBI" id="CHEBI:456215"/>
    </ligand>
</feature>
<feature type="binding site" evidence="5">
    <location>
        <position position="202"/>
    </location>
    <ligand>
        <name>ATP</name>
        <dbReference type="ChEBI" id="CHEBI:30616"/>
    </ligand>
</feature>
<keyword evidence="5 7" id="KW-0067">ATP-binding</keyword>
<feature type="region of interest" description="NMP" evidence="5">
    <location>
        <begin position="35"/>
        <end position="64"/>
    </location>
</feature>
<evidence type="ECO:0000256" key="7">
    <source>
        <dbReference type="RuleBase" id="RU003331"/>
    </source>
</evidence>
<dbReference type="GO" id="GO:0044209">
    <property type="term" value="P:AMP salvage"/>
    <property type="evidence" value="ECO:0007669"/>
    <property type="project" value="UniProtKB-UniRule"/>
</dbReference>
<dbReference type="Pfam" id="PF00406">
    <property type="entry name" value="ADK"/>
    <property type="match status" value="1"/>
</dbReference>
<dbReference type="GO" id="GO:0005524">
    <property type="term" value="F:ATP binding"/>
    <property type="evidence" value="ECO:0007669"/>
    <property type="project" value="UniProtKB-UniRule"/>
</dbReference>
<comment type="caution">
    <text evidence="8">The sequence shown here is derived from an EMBL/GenBank/DDBJ whole genome shotgun (WGS) entry which is preliminary data.</text>
</comment>
<dbReference type="NCBIfam" id="TIGR01351">
    <property type="entry name" value="adk"/>
    <property type="match status" value="1"/>
</dbReference>
<keyword evidence="5" id="KW-0963">Cytoplasm</keyword>
<sequence length="221" mass="25167">MENKINILIFGPPGSGKGTQCRILSESYSTISVISTGDLLRNEVELDTDDGRRIKQVMESGDLVSDDIVCKMFAKSISKVKNGFLLDGFPRNLGQARFLTEILEEYNGRIDIVIQLQLDLETIKNRLYGRILCKNCGQVSNLNFFDKTIDEIFCKFCKSNQLDYRCDDKVEVIIKRVNQYNKEIKKLENYYRGKIVCVDAGKSIEEVTCDIKDKIDPLIIG</sequence>
<keyword evidence="2 5" id="KW-0545">Nucleotide biosynthesis</keyword>
<dbReference type="PROSITE" id="PS00113">
    <property type="entry name" value="ADENYLATE_KINASE"/>
    <property type="match status" value="1"/>
</dbReference>
<keyword evidence="3 5" id="KW-0547">Nucleotide-binding</keyword>
<comment type="subunit">
    <text evidence="5 7">Monomer.</text>
</comment>
<comment type="subcellular location">
    <subcellularLocation>
        <location evidence="5 7">Cytoplasm</location>
    </subcellularLocation>
</comment>
<dbReference type="SUPFAM" id="SSF52540">
    <property type="entry name" value="P-loop containing nucleoside triphosphate hydrolases"/>
    <property type="match status" value="1"/>
</dbReference>
<feature type="binding site" evidence="5">
    <location>
        <begin position="14"/>
        <end position="19"/>
    </location>
    <ligand>
        <name>ATP</name>
        <dbReference type="ChEBI" id="CHEBI:30616"/>
    </ligand>
</feature>
<comment type="similarity">
    <text evidence="5 6">Belongs to the adenylate kinase family.</text>
</comment>
<comment type="pathway">
    <text evidence="5">Purine metabolism; AMP biosynthesis via salvage pathway; AMP from ADP: step 1/1.</text>
</comment>
<evidence type="ECO:0000256" key="3">
    <source>
        <dbReference type="ARBA" id="ARBA00022741"/>
    </source>
</evidence>
<feature type="binding site" evidence="5">
    <location>
        <position position="41"/>
    </location>
    <ligand>
        <name>AMP</name>
        <dbReference type="ChEBI" id="CHEBI:456215"/>
    </ligand>
</feature>